<name>A0A1V1HYN4_9FIRM</name>
<keyword evidence="1" id="KW-1133">Transmembrane helix</keyword>
<feature type="transmembrane region" description="Helical" evidence="1">
    <location>
        <begin position="16"/>
        <end position="34"/>
    </location>
</feature>
<dbReference type="Proteomes" id="UP000245622">
    <property type="component" value="Chromosome 1"/>
</dbReference>
<dbReference type="AlphaFoldDB" id="A0A1V1HYN4"/>
<evidence type="ECO:0000313" key="2">
    <source>
        <dbReference type="EMBL" id="CED93009.1"/>
    </source>
</evidence>
<evidence type="ECO:0000313" key="3">
    <source>
        <dbReference type="Proteomes" id="UP000245622"/>
    </source>
</evidence>
<organism evidence="2 3">
    <name type="scientific">Romboutsia ilealis</name>
    <dbReference type="NCBI Taxonomy" id="1115758"/>
    <lineage>
        <taxon>Bacteria</taxon>
        <taxon>Bacillati</taxon>
        <taxon>Bacillota</taxon>
        <taxon>Clostridia</taxon>
        <taxon>Peptostreptococcales</taxon>
        <taxon>Peptostreptococcaceae</taxon>
        <taxon>Romboutsia</taxon>
    </lineage>
</organism>
<accession>A0A1V1HYN4</accession>
<keyword evidence="3" id="KW-1185">Reference proteome</keyword>
<protein>
    <submittedName>
        <fullName evidence="2">Uncharacterized protein</fullName>
    </submittedName>
</protein>
<dbReference type="EMBL" id="LN555523">
    <property type="protein sequence ID" value="CED93009.1"/>
    <property type="molecule type" value="Genomic_DNA"/>
</dbReference>
<evidence type="ECO:0000256" key="1">
    <source>
        <dbReference type="SAM" id="Phobius"/>
    </source>
</evidence>
<keyword evidence="1" id="KW-0812">Transmembrane</keyword>
<proteinExistence type="predicted"/>
<reference evidence="2 3" key="1">
    <citation type="submission" date="2014-04" db="EMBL/GenBank/DDBJ databases">
        <authorList>
            <person name="Hornung B.V."/>
        </authorList>
    </citation>
    <scope>NUCLEOTIDE SEQUENCE [LARGE SCALE GENOMIC DNA]</scope>
    <source>
        <strain evidence="2 3">CRIB</strain>
    </source>
</reference>
<dbReference type="KEGG" id="ril:CRIB_252"/>
<gene>
    <name evidence="2" type="ORF">CRIB_252</name>
</gene>
<sequence>MMGPSLLVDNIEYGVAWWYVLAFIIVCYKALIVASNRYD</sequence>
<keyword evidence="1" id="KW-0472">Membrane</keyword>